<evidence type="ECO:0000256" key="1">
    <source>
        <dbReference type="ARBA" id="ARBA00004141"/>
    </source>
</evidence>
<evidence type="ECO:0000256" key="6">
    <source>
        <dbReference type="ARBA" id="ARBA00023136"/>
    </source>
</evidence>
<dbReference type="PROSITE" id="PS00221">
    <property type="entry name" value="MIP"/>
    <property type="match status" value="1"/>
</dbReference>
<dbReference type="AlphaFoldDB" id="A0A0E0UVN3"/>
<dbReference type="GO" id="GO:0005886">
    <property type="term" value="C:plasma membrane"/>
    <property type="evidence" value="ECO:0007669"/>
    <property type="project" value="TreeGrafter"/>
</dbReference>
<dbReference type="RefSeq" id="WP_003721565.1">
    <property type="nucleotide sequence ID" value="NC_017537.1"/>
</dbReference>
<dbReference type="GO" id="GO:0015254">
    <property type="term" value="F:glycerol channel activity"/>
    <property type="evidence" value="ECO:0007669"/>
    <property type="project" value="TreeGrafter"/>
</dbReference>
<dbReference type="HOGENOM" id="CLU_020019_9_2_9"/>
<feature type="transmembrane region" description="Helical" evidence="8">
    <location>
        <begin position="6"/>
        <end position="27"/>
    </location>
</feature>
<keyword evidence="4 7" id="KW-0812">Transmembrane</keyword>
<dbReference type="SUPFAM" id="SSF81338">
    <property type="entry name" value="Aquaporin-like"/>
    <property type="match status" value="1"/>
</dbReference>
<dbReference type="PANTHER" id="PTHR43829:SF9">
    <property type="entry name" value="AQUAPORIN-9"/>
    <property type="match status" value="1"/>
</dbReference>
<dbReference type="EMBL" id="CP002816">
    <property type="protein sequence ID" value="AEH92178.1"/>
    <property type="molecule type" value="Genomic_DNA"/>
</dbReference>
<evidence type="ECO:0000256" key="4">
    <source>
        <dbReference type="ARBA" id="ARBA00022692"/>
    </source>
</evidence>
<feature type="transmembrane region" description="Helical" evidence="8">
    <location>
        <begin position="34"/>
        <end position="55"/>
    </location>
</feature>
<evidence type="ECO:0000256" key="7">
    <source>
        <dbReference type="RuleBase" id="RU000477"/>
    </source>
</evidence>
<dbReference type="Gene3D" id="1.20.1080.10">
    <property type="entry name" value="Glycerol uptake facilitator protein"/>
    <property type="match status" value="1"/>
</dbReference>
<evidence type="ECO:0000256" key="5">
    <source>
        <dbReference type="ARBA" id="ARBA00022989"/>
    </source>
</evidence>
<dbReference type="NCBIfam" id="TIGR00861">
    <property type="entry name" value="MIP"/>
    <property type="match status" value="1"/>
</dbReference>
<accession>A0A0E0UVN3</accession>
<dbReference type="PANTHER" id="PTHR43829">
    <property type="entry name" value="AQUAPORIN OR AQUAGLYCEROPORIN RELATED"/>
    <property type="match status" value="1"/>
</dbReference>
<evidence type="ECO:0000256" key="3">
    <source>
        <dbReference type="ARBA" id="ARBA00022448"/>
    </source>
</evidence>
<sequence length="234" mass="24708">MSAYLAEFIGTMVLIMFGNGLLAGLTLNKSLSQGANWVVVTFGWGFAVMIGIYVAGAYSGAHLNPAVTIALAVGGSFPWADVVPYIIAQIAGAFVGASIVILHYYPHFKATPPEIDTHGIFSTGPAIRNTPFNLISEIIATFAFIFGLLMIGANSFTDGLNPLILGFLVVAIGMSFGPTTGYAINPARDLGPRLAYFLLPVPNKSGSDWRYAWIPIVGPIIGGLLAIGLFNILL</sequence>
<gene>
    <name evidence="9" type="primary">glpF</name>
    <name evidence="9" type="ordered locus">LMM7_1173</name>
</gene>
<dbReference type="InterPro" id="IPR000425">
    <property type="entry name" value="MIP"/>
</dbReference>
<dbReference type="PRINTS" id="PR00783">
    <property type="entry name" value="MINTRINSICP"/>
</dbReference>
<dbReference type="Pfam" id="PF00230">
    <property type="entry name" value="MIP"/>
    <property type="match status" value="1"/>
</dbReference>
<dbReference type="Proteomes" id="UP000000486">
    <property type="component" value="Chromosome"/>
</dbReference>
<evidence type="ECO:0000313" key="10">
    <source>
        <dbReference type="Proteomes" id="UP000000486"/>
    </source>
</evidence>
<keyword evidence="6 8" id="KW-0472">Membrane</keyword>
<dbReference type="InterPro" id="IPR022357">
    <property type="entry name" value="MIP_CS"/>
</dbReference>
<dbReference type="PATRIC" id="fig|1030009.3.peg.1162"/>
<comment type="similarity">
    <text evidence="2 7">Belongs to the MIP/aquaporin (TC 1.A.8) family.</text>
</comment>
<reference evidence="9 10" key="1">
    <citation type="journal article" date="2011" name="J. Bacteriol.">
        <title>Genome sequence of the nonpathogenic Listeria monocytogenes serovar 4a strain M7.</title>
        <authorList>
            <person name="Chen J."/>
            <person name="Xia Y."/>
            <person name="Cheng C."/>
            <person name="Fang C."/>
            <person name="Shan Y."/>
            <person name="Jin G."/>
            <person name="Fang W."/>
        </authorList>
    </citation>
    <scope>NUCLEOTIDE SEQUENCE [LARGE SCALE GENOMIC DNA]</scope>
    <source>
        <strain evidence="9 10">M7</strain>
    </source>
</reference>
<dbReference type="InterPro" id="IPR050363">
    <property type="entry name" value="MIP/Aquaporin"/>
</dbReference>
<feature type="transmembrane region" description="Helical" evidence="8">
    <location>
        <begin position="61"/>
        <end position="79"/>
    </location>
</feature>
<keyword evidence="3 7" id="KW-0813">Transport</keyword>
<evidence type="ECO:0000256" key="2">
    <source>
        <dbReference type="ARBA" id="ARBA00006175"/>
    </source>
</evidence>
<feature type="transmembrane region" description="Helical" evidence="8">
    <location>
        <begin position="163"/>
        <end position="184"/>
    </location>
</feature>
<comment type="subcellular location">
    <subcellularLocation>
        <location evidence="1">Membrane</location>
        <topology evidence="1">Multi-pass membrane protein</topology>
    </subcellularLocation>
</comment>
<dbReference type="KEGG" id="lmq:LMM7_1173"/>
<feature type="transmembrane region" description="Helical" evidence="8">
    <location>
        <begin position="211"/>
        <end position="233"/>
    </location>
</feature>
<feature type="transmembrane region" description="Helical" evidence="8">
    <location>
        <begin position="132"/>
        <end position="151"/>
    </location>
</feature>
<proteinExistence type="inferred from homology"/>
<name>A0A0E0UVN3_LISMM</name>
<keyword evidence="5 8" id="KW-1133">Transmembrane helix</keyword>
<protein>
    <submittedName>
        <fullName evidence="9">Putative glycerol uptake facilitator protein</fullName>
    </submittedName>
</protein>
<feature type="transmembrane region" description="Helical" evidence="8">
    <location>
        <begin position="86"/>
        <end position="105"/>
    </location>
</feature>
<evidence type="ECO:0000256" key="8">
    <source>
        <dbReference type="SAM" id="Phobius"/>
    </source>
</evidence>
<organism evidence="9 10">
    <name type="scientific">Listeria monocytogenes serotype 4a (strain M7)</name>
    <dbReference type="NCBI Taxonomy" id="1030009"/>
    <lineage>
        <taxon>Bacteria</taxon>
        <taxon>Bacillati</taxon>
        <taxon>Bacillota</taxon>
        <taxon>Bacilli</taxon>
        <taxon>Bacillales</taxon>
        <taxon>Listeriaceae</taxon>
        <taxon>Listeria</taxon>
    </lineage>
</organism>
<dbReference type="InterPro" id="IPR023271">
    <property type="entry name" value="Aquaporin-like"/>
</dbReference>
<evidence type="ECO:0000313" key="9">
    <source>
        <dbReference type="EMBL" id="AEH92178.1"/>
    </source>
</evidence>